<comment type="caution">
    <text evidence="2">The sequence shown here is derived from an EMBL/GenBank/DDBJ whole genome shotgun (WGS) entry which is preliminary data.</text>
</comment>
<dbReference type="InterPro" id="IPR010982">
    <property type="entry name" value="Lambda_DNA-bd_dom_sf"/>
</dbReference>
<evidence type="ECO:0000259" key="1">
    <source>
        <dbReference type="Pfam" id="PF13443"/>
    </source>
</evidence>
<dbReference type="EMBL" id="WUQX01000003">
    <property type="protein sequence ID" value="MXP79006.1"/>
    <property type="molecule type" value="Genomic_DNA"/>
</dbReference>
<dbReference type="Gene3D" id="1.10.260.40">
    <property type="entry name" value="lambda repressor-like DNA-binding domains"/>
    <property type="match status" value="1"/>
</dbReference>
<feature type="domain" description="HTH cro/C1-type" evidence="1">
    <location>
        <begin position="7"/>
        <end position="66"/>
    </location>
</feature>
<reference evidence="2 3" key="1">
    <citation type="submission" date="2019-12" db="EMBL/GenBank/DDBJ databases">
        <title>Sporaefaciens musculi gen. nov., sp. nov., a novel bacterium isolated from the caecum of an obese mouse.</title>
        <authorList>
            <person name="Rasmussen T.S."/>
            <person name="Streidl T."/>
            <person name="Hitch T.C.A."/>
            <person name="Wortmann E."/>
            <person name="Deptula P."/>
            <person name="Hansen M."/>
            <person name="Nielsen D.S."/>
            <person name="Clavel T."/>
            <person name="Vogensen F.K."/>
        </authorList>
    </citation>
    <scope>NUCLEOTIDE SEQUENCE [LARGE SCALE GENOMIC DNA]</scope>
    <source>
        <strain evidence="2 3">WCA-9-b2</strain>
        <plasmid evidence="2">unnamed</plasmid>
    </source>
</reference>
<evidence type="ECO:0000313" key="2">
    <source>
        <dbReference type="EMBL" id="MXP79006.1"/>
    </source>
</evidence>
<dbReference type="SUPFAM" id="SSF47413">
    <property type="entry name" value="lambda repressor-like DNA-binding domains"/>
    <property type="match status" value="1"/>
</dbReference>
<protein>
    <submittedName>
        <fullName evidence="2">Helix-turn-helix domain-containing protein</fullName>
    </submittedName>
</protein>
<organism evidence="2 3">
    <name type="scientific">Sporofaciens musculi</name>
    <dbReference type="NCBI Taxonomy" id="2681861"/>
    <lineage>
        <taxon>Bacteria</taxon>
        <taxon>Bacillati</taxon>
        <taxon>Bacillota</taxon>
        <taxon>Clostridia</taxon>
        <taxon>Lachnospirales</taxon>
        <taxon>Lachnospiraceae</taxon>
        <taxon>Sporofaciens</taxon>
    </lineage>
</organism>
<accession>A0A7X3MM61</accession>
<proteinExistence type="predicted"/>
<dbReference type="GO" id="GO:0003677">
    <property type="term" value="F:DNA binding"/>
    <property type="evidence" value="ECO:0007669"/>
    <property type="project" value="InterPro"/>
</dbReference>
<gene>
    <name evidence="2" type="ORF">GN277_27970</name>
</gene>
<dbReference type="RefSeq" id="WP_016220822.1">
    <property type="nucleotide sequence ID" value="NZ_WUQX01000003.1"/>
</dbReference>
<dbReference type="InterPro" id="IPR001387">
    <property type="entry name" value="Cro/C1-type_HTH"/>
</dbReference>
<geneLocation type="plasmid" evidence="2">
    <name>unnamed</name>
</geneLocation>
<dbReference type="Pfam" id="PF13443">
    <property type="entry name" value="HTH_26"/>
    <property type="match status" value="1"/>
</dbReference>
<sequence length="139" mass="15611">MAFSYDKLWKLLIDKKMTKENFRILIKASPTTIAAMGKGEGISPKVLDRICTAFNCQPGDIMEHVPNTSSERGEIFQMTEYDFIKTVTVKIDNRQSVPKEEINTALNYLHALQSSNVYPSSKIEAMHIGGVLADELSKK</sequence>
<keyword evidence="3" id="KW-1185">Reference proteome</keyword>
<dbReference type="Proteomes" id="UP000460412">
    <property type="component" value="Unassembled WGS sequence"/>
</dbReference>
<dbReference type="AlphaFoldDB" id="A0A7X3MM61"/>
<name>A0A7X3MM61_9FIRM</name>
<evidence type="ECO:0000313" key="3">
    <source>
        <dbReference type="Proteomes" id="UP000460412"/>
    </source>
</evidence>
<keyword evidence="2" id="KW-0614">Plasmid</keyword>